<evidence type="ECO:0000313" key="4">
    <source>
        <dbReference type="Proteomes" id="UP001295794"/>
    </source>
</evidence>
<keyword evidence="2" id="KW-0472">Membrane</keyword>
<evidence type="ECO:0000313" key="3">
    <source>
        <dbReference type="EMBL" id="CAK5268931.1"/>
    </source>
</evidence>
<accession>A0AAD2JYH7</accession>
<organism evidence="3 4">
    <name type="scientific">Mycena citricolor</name>
    <dbReference type="NCBI Taxonomy" id="2018698"/>
    <lineage>
        <taxon>Eukaryota</taxon>
        <taxon>Fungi</taxon>
        <taxon>Dikarya</taxon>
        <taxon>Basidiomycota</taxon>
        <taxon>Agaricomycotina</taxon>
        <taxon>Agaricomycetes</taxon>
        <taxon>Agaricomycetidae</taxon>
        <taxon>Agaricales</taxon>
        <taxon>Marasmiineae</taxon>
        <taxon>Mycenaceae</taxon>
        <taxon>Mycena</taxon>
    </lineage>
</organism>
<dbReference type="EMBL" id="CAVNYO010000138">
    <property type="protein sequence ID" value="CAK5268931.1"/>
    <property type="molecule type" value="Genomic_DNA"/>
</dbReference>
<sequence>YPFHPWSGRGQPLSPLGELRYDLAAPCQSCHVPATTVSSGSRRRAAGQRRTPLPSVSLSEPSLKIFSSDLVSEYQLAGAYMPTYLCCAACALLSIGLLMSRHRLSQDTMGAEIPPLLSDMLSLSHVPVCVTV</sequence>
<feature type="region of interest" description="Disordered" evidence="1">
    <location>
        <begin position="35"/>
        <end position="55"/>
    </location>
</feature>
<dbReference type="AlphaFoldDB" id="A0AAD2JYH7"/>
<gene>
    <name evidence="3" type="ORF">MYCIT1_LOCUS12287</name>
</gene>
<dbReference type="Proteomes" id="UP001295794">
    <property type="component" value="Unassembled WGS sequence"/>
</dbReference>
<keyword evidence="2" id="KW-1133">Transmembrane helix</keyword>
<reference evidence="3" key="1">
    <citation type="submission" date="2023-11" db="EMBL/GenBank/DDBJ databases">
        <authorList>
            <person name="De Vega J J."/>
            <person name="De Vega J J."/>
        </authorList>
    </citation>
    <scope>NUCLEOTIDE SEQUENCE</scope>
</reference>
<feature type="transmembrane region" description="Helical" evidence="2">
    <location>
        <begin position="79"/>
        <end position="99"/>
    </location>
</feature>
<evidence type="ECO:0000256" key="1">
    <source>
        <dbReference type="SAM" id="MobiDB-lite"/>
    </source>
</evidence>
<comment type="caution">
    <text evidence="3">The sequence shown here is derived from an EMBL/GenBank/DDBJ whole genome shotgun (WGS) entry which is preliminary data.</text>
</comment>
<protein>
    <submittedName>
        <fullName evidence="3">Uncharacterized protein</fullName>
    </submittedName>
</protein>
<proteinExistence type="predicted"/>
<name>A0AAD2JYH7_9AGAR</name>
<keyword evidence="4" id="KW-1185">Reference proteome</keyword>
<evidence type="ECO:0000256" key="2">
    <source>
        <dbReference type="SAM" id="Phobius"/>
    </source>
</evidence>
<keyword evidence="2" id="KW-0812">Transmembrane</keyword>
<feature type="non-terminal residue" evidence="3">
    <location>
        <position position="1"/>
    </location>
</feature>